<dbReference type="InterPro" id="IPR036388">
    <property type="entry name" value="WH-like_DNA-bd_sf"/>
</dbReference>
<dbReference type="OrthoDB" id="9784984at2"/>
<accession>A0A1W2BJV3</accession>
<proteinExistence type="inferred from homology"/>
<evidence type="ECO:0000313" key="8">
    <source>
        <dbReference type="EMBL" id="SMC73163.1"/>
    </source>
</evidence>
<dbReference type="GO" id="GO:0003677">
    <property type="term" value="F:DNA binding"/>
    <property type="evidence" value="ECO:0007669"/>
    <property type="project" value="UniProtKB-KW"/>
</dbReference>
<dbReference type="EMBL" id="FWXW01000005">
    <property type="protein sequence ID" value="SMC73163.1"/>
    <property type="molecule type" value="Genomic_DNA"/>
</dbReference>
<dbReference type="SUPFAM" id="SSF88659">
    <property type="entry name" value="Sigma3 and sigma4 domains of RNA polymerase sigma factors"/>
    <property type="match status" value="1"/>
</dbReference>
<evidence type="ECO:0000259" key="6">
    <source>
        <dbReference type="Pfam" id="PF04542"/>
    </source>
</evidence>
<dbReference type="AlphaFoldDB" id="A0A1W2BJV3"/>
<dbReference type="GO" id="GO:0016987">
    <property type="term" value="F:sigma factor activity"/>
    <property type="evidence" value="ECO:0007669"/>
    <property type="project" value="UniProtKB-KW"/>
</dbReference>
<dbReference type="CDD" id="cd06171">
    <property type="entry name" value="Sigma70_r4"/>
    <property type="match status" value="1"/>
</dbReference>
<comment type="similarity">
    <text evidence="1">Belongs to the sigma-70 factor family. ECF subfamily.</text>
</comment>
<dbReference type="InterPro" id="IPR013249">
    <property type="entry name" value="RNA_pol_sigma70_r4_t2"/>
</dbReference>
<evidence type="ECO:0000313" key="9">
    <source>
        <dbReference type="Proteomes" id="UP000192790"/>
    </source>
</evidence>
<gene>
    <name evidence="8" type="ORF">SAMN02745168_2252</name>
</gene>
<name>A0A1W2BJV3_9FIRM</name>
<organism evidence="8 9">
    <name type="scientific">Papillibacter cinnamivorans DSM 12816</name>
    <dbReference type="NCBI Taxonomy" id="1122930"/>
    <lineage>
        <taxon>Bacteria</taxon>
        <taxon>Bacillati</taxon>
        <taxon>Bacillota</taxon>
        <taxon>Clostridia</taxon>
        <taxon>Eubacteriales</taxon>
        <taxon>Oscillospiraceae</taxon>
        <taxon>Papillibacter</taxon>
    </lineage>
</organism>
<keyword evidence="3" id="KW-0731">Sigma factor</keyword>
<dbReference type="PANTHER" id="PTHR43133">
    <property type="entry name" value="RNA POLYMERASE ECF-TYPE SIGMA FACTO"/>
    <property type="match status" value="1"/>
</dbReference>
<dbReference type="GO" id="GO:0006352">
    <property type="term" value="P:DNA-templated transcription initiation"/>
    <property type="evidence" value="ECO:0007669"/>
    <property type="project" value="InterPro"/>
</dbReference>
<dbReference type="InterPro" id="IPR013324">
    <property type="entry name" value="RNA_pol_sigma_r3/r4-like"/>
</dbReference>
<feature type="domain" description="RNA polymerase sigma factor 70 region 4 type 2" evidence="7">
    <location>
        <begin position="130"/>
        <end position="182"/>
    </location>
</feature>
<dbReference type="Pfam" id="PF04542">
    <property type="entry name" value="Sigma70_r2"/>
    <property type="match status" value="1"/>
</dbReference>
<dbReference type="Proteomes" id="UP000192790">
    <property type="component" value="Unassembled WGS sequence"/>
</dbReference>
<evidence type="ECO:0000256" key="1">
    <source>
        <dbReference type="ARBA" id="ARBA00010641"/>
    </source>
</evidence>
<dbReference type="InterPro" id="IPR014284">
    <property type="entry name" value="RNA_pol_sigma-70_dom"/>
</dbReference>
<keyword evidence="2" id="KW-0805">Transcription regulation</keyword>
<dbReference type="PANTHER" id="PTHR43133:SF8">
    <property type="entry name" value="RNA POLYMERASE SIGMA FACTOR HI_1459-RELATED"/>
    <property type="match status" value="1"/>
</dbReference>
<dbReference type="NCBIfam" id="TIGR02937">
    <property type="entry name" value="sigma70-ECF"/>
    <property type="match status" value="1"/>
</dbReference>
<dbReference type="InterPro" id="IPR007627">
    <property type="entry name" value="RNA_pol_sigma70_r2"/>
</dbReference>
<feature type="domain" description="RNA polymerase sigma-70 region 2" evidence="6">
    <location>
        <begin position="25"/>
        <end position="93"/>
    </location>
</feature>
<dbReference type="InterPro" id="IPR039425">
    <property type="entry name" value="RNA_pol_sigma-70-like"/>
</dbReference>
<dbReference type="Pfam" id="PF08281">
    <property type="entry name" value="Sigma70_r4_2"/>
    <property type="match status" value="1"/>
</dbReference>
<evidence type="ECO:0000256" key="4">
    <source>
        <dbReference type="ARBA" id="ARBA00023125"/>
    </source>
</evidence>
<evidence type="ECO:0000259" key="7">
    <source>
        <dbReference type="Pfam" id="PF08281"/>
    </source>
</evidence>
<evidence type="ECO:0000256" key="3">
    <source>
        <dbReference type="ARBA" id="ARBA00023082"/>
    </source>
</evidence>
<reference evidence="8 9" key="1">
    <citation type="submission" date="2017-04" db="EMBL/GenBank/DDBJ databases">
        <authorList>
            <person name="Afonso C.L."/>
            <person name="Miller P.J."/>
            <person name="Scott M.A."/>
            <person name="Spackman E."/>
            <person name="Goraichik I."/>
            <person name="Dimitrov K.M."/>
            <person name="Suarez D.L."/>
            <person name="Swayne D.E."/>
        </authorList>
    </citation>
    <scope>NUCLEOTIDE SEQUENCE [LARGE SCALE GENOMIC DNA]</scope>
    <source>
        <strain evidence="8 9">DSM 12816</strain>
    </source>
</reference>
<sequence length="210" mass="24341">MTEEKDERLLVLEARQGSQEAFEQLVKLHEKRIYNLALRMAGNPEDAGELAQEAFLSAWRGLPAFKMECSFGTWLYRLASNACIDFLRKEKRRRVVSMTAVSEEDEEYQTEYPDLRYSPETELERREILDEIQRGLDSLSVEHRQILVMRELDSMTYAEIAEVLKLEEGTVKSRISRARVQLRGFLVSTGNFHPRVSSKEAEGGELHERV</sequence>
<dbReference type="Gene3D" id="1.10.1740.10">
    <property type="match status" value="1"/>
</dbReference>
<dbReference type="InterPro" id="IPR013325">
    <property type="entry name" value="RNA_pol_sigma_r2"/>
</dbReference>
<keyword evidence="4" id="KW-0238">DNA-binding</keyword>
<keyword evidence="9" id="KW-1185">Reference proteome</keyword>
<dbReference type="SUPFAM" id="SSF88946">
    <property type="entry name" value="Sigma2 domain of RNA polymerase sigma factors"/>
    <property type="match status" value="1"/>
</dbReference>
<dbReference type="Gene3D" id="1.10.10.10">
    <property type="entry name" value="Winged helix-like DNA-binding domain superfamily/Winged helix DNA-binding domain"/>
    <property type="match status" value="1"/>
</dbReference>
<protein>
    <submittedName>
        <fullName evidence="8">RNA polymerase sigma-70 factor, ECF subfamily</fullName>
    </submittedName>
</protein>
<keyword evidence="5" id="KW-0804">Transcription</keyword>
<dbReference type="STRING" id="1122930.SAMN02745168_2252"/>
<dbReference type="RefSeq" id="WP_084234920.1">
    <property type="nucleotide sequence ID" value="NZ_FWXW01000005.1"/>
</dbReference>
<evidence type="ECO:0000256" key="2">
    <source>
        <dbReference type="ARBA" id="ARBA00023015"/>
    </source>
</evidence>
<evidence type="ECO:0000256" key="5">
    <source>
        <dbReference type="ARBA" id="ARBA00023163"/>
    </source>
</evidence>